<dbReference type="Proteomes" id="UP000789390">
    <property type="component" value="Unassembled WGS sequence"/>
</dbReference>
<gene>
    <name evidence="2" type="ORF">DGAL_LOCUS14862</name>
</gene>
<feature type="transmembrane region" description="Helical" evidence="1">
    <location>
        <begin position="37"/>
        <end position="54"/>
    </location>
</feature>
<organism evidence="2 3">
    <name type="scientific">Daphnia galeata</name>
    <dbReference type="NCBI Taxonomy" id="27404"/>
    <lineage>
        <taxon>Eukaryota</taxon>
        <taxon>Metazoa</taxon>
        <taxon>Ecdysozoa</taxon>
        <taxon>Arthropoda</taxon>
        <taxon>Crustacea</taxon>
        <taxon>Branchiopoda</taxon>
        <taxon>Diplostraca</taxon>
        <taxon>Cladocera</taxon>
        <taxon>Anomopoda</taxon>
        <taxon>Daphniidae</taxon>
        <taxon>Daphnia</taxon>
    </lineage>
</organism>
<evidence type="ECO:0000256" key="1">
    <source>
        <dbReference type="SAM" id="Phobius"/>
    </source>
</evidence>
<sequence>MAENEYKCSMLGKTPLQLRSYNHCESIRRDFVPHKKMKQSIILVFLAVSVAVAIEPTPMDVFLMGYRYGLAAAKQSVFGSIDTQVPQPVSRSSKTNSAASRASFRSIDDDVLESSGIPIFTMNGSPASKRYRQISSAGIPLKREETLMFRKTFPENMYANSDFVSYGTNCDFSADTPLYIVQNVTDPIKCGSHFCYGDRRCTHFSHQYSTNLCRIISSFGSGSTLVSRVPDIQAGHICGFIPNRACNPNSSLQKCITLDV</sequence>
<keyword evidence="3" id="KW-1185">Reference proteome</keyword>
<dbReference type="OrthoDB" id="6342707at2759"/>
<evidence type="ECO:0000313" key="2">
    <source>
        <dbReference type="EMBL" id="CAH0111226.1"/>
    </source>
</evidence>
<dbReference type="AlphaFoldDB" id="A0A8J2RX16"/>
<proteinExistence type="predicted"/>
<keyword evidence="1" id="KW-0472">Membrane</keyword>
<keyword evidence="1" id="KW-1133">Transmembrane helix</keyword>
<keyword evidence="1" id="KW-0812">Transmembrane</keyword>
<accession>A0A8J2RX16</accession>
<protein>
    <submittedName>
        <fullName evidence="2">Uncharacterized protein</fullName>
    </submittedName>
</protein>
<dbReference type="EMBL" id="CAKKLH010000311">
    <property type="protein sequence ID" value="CAH0111226.1"/>
    <property type="molecule type" value="Genomic_DNA"/>
</dbReference>
<evidence type="ECO:0000313" key="3">
    <source>
        <dbReference type="Proteomes" id="UP000789390"/>
    </source>
</evidence>
<comment type="caution">
    <text evidence="2">The sequence shown here is derived from an EMBL/GenBank/DDBJ whole genome shotgun (WGS) entry which is preliminary data.</text>
</comment>
<reference evidence="2" key="1">
    <citation type="submission" date="2021-11" db="EMBL/GenBank/DDBJ databases">
        <authorList>
            <person name="Schell T."/>
        </authorList>
    </citation>
    <scope>NUCLEOTIDE SEQUENCE</scope>
    <source>
        <strain evidence="2">M5</strain>
    </source>
</reference>
<name>A0A8J2RX16_9CRUS</name>